<protein>
    <submittedName>
        <fullName evidence="3">Peptidase M23</fullName>
    </submittedName>
</protein>
<accession>A0A2S5A9Z5</accession>
<feature type="domain" description="M23ase beta-sheet core" evidence="2">
    <location>
        <begin position="89"/>
        <end position="188"/>
    </location>
</feature>
<gene>
    <name evidence="3" type="ORF">C3K47_01640</name>
</gene>
<proteinExistence type="predicted"/>
<dbReference type="InterPro" id="IPR050570">
    <property type="entry name" value="Cell_wall_metabolism_enzyme"/>
</dbReference>
<keyword evidence="4" id="KW-1185">Reference proteome</keyword>
<dbReference type="AlphaFoldDB" id="A0A2S5A9Z5"/>
<dbReference type="Proteomes" id="UP000236893">
    <property type="component" value="Unassembled WGS sequence"/>
</dbReference>
<dbReference type="Pfam" id="PF01551">
    <property type="entry name" value="Peptidase_M23"/>
    <property type="match status" value="1"/>
</dbReference>
<dbReference type="InterPro" id="IPR016047">
    <property type="entry name" value="M23ase_b-sheet_dom"/>
</dbReference>
<dbReference type="SUPFAM" id="SSF51261">
    <property type="entry name" value="Duplicated hybrid motif"/>
    <property type="match status" value="1"/>
</dbReference>
<dbReference type="CDD" id="cd12797">
    <property type="entry name" value="M23_peptidase"/>
    <property type="match status" value="1"/>
</dbReference>
<dbReference type="EMBL" id="PQVF01000001">
    <property type="protein sequence ID" value="POY39410.1"/>
    <property type="molecule type" value="Genomic_DNA"/>
</dbReference>
<reference evidence="3 4" key="1">
    <citation type="submission" date="2018-01" db="EMBL/GenBank/DDBJ databases">
        <authorList>
            <person name="Gaut B.S."/>
            <person name="Morton B.R."/>
            <person name="Clegg M.T."/>
            <person name="Duvall M.R."/>
        </authorList>
    </citation>
    <scope>NUCLEOTIDE SEQUENCE [LARGE SCALE GENOMIC DNA]</scope>
    <source>
        <strain evidence="3 4">HR-AV</strain>
    </source>
</reference>
<evidence type="ECO:0000259" key="2">
    <source>
        <dbReference type="Pfam" id="PF01551"/>
    </source>
</evidence>
<evidence type="ECO:0000256" key="1">
    <source>
        <dbReference type="ARBA" id="ARBA00022729"/>
    </source>
</evidence>
<comment type="caution">
    <text evidence="3">The sequence shown here is derived from an EMBL/GenBank/DDBJ whole genome shotgun (WGS) entry which is preliminary data.</text>
</comment>
<dbReference type="PANTHER" id="PTHR21666">
    <property type="entry name" value="PEPTIDASE-RELATED"/>
    <property type="match status" value="1"/>
</dbReference>
<dbReference type="OrthoDB" id="9801052at2"/>
<evidence type="ECO:0000313" key="3">
    <source>
        <dbReference type="EMBL" id="POY39410.1"/>
    </source>
</evidence>
<keyword evidence="1" id="KW-0732">Signal</keyword>
<dbReference type="Gene3D" id="2.70.70.10">
    <property type="entry name" value="Glucose Permease (Domain IIA)"/>
    <property type="match status" value="1"/>
</dbReference>
<dbReference type="PANTHER" id="PTHR21666:SF289">
    <property type="entry name" value="L-ALA--D-GLU ENDOPEPTIDASE"/>
    <property type="match status" value="1"/>
</dbReference>
<evidence type="ECO:0000313" key="4">
    <source>
        <dbReference type="Proteomes" id="UP000236893"/>
    </source>
</evidence>
<sequence length="221" mass="24540">MTLADVLSKVKKAPIVDFDPKKDRMLTVHFDLLGQELSEDVFSDTATFSKWVEAKRVNAGAKFGMGGYDEYREIYSRSEHFNGTEPRRLHLGVDIWGPAGTAIYAPLGGAVHSFKNNDNFGDYGPAIVLKHEVDGLIFHSLYGHLSVSSLEGLEVGQLVEKGQRIATFGNYDENGGWPPHLHFQLIKEMGDYNGDYPGVCKLSERGVYLTNCPDPALLIEF</sequence>
<organism evidence="3 4">
    <name type="scientific">Solitalea longa</name>
    <dbReference type="NCBI Taxonomy" id="2079460"/>
    <lineage>
        <taxon>Bacteria</taxon>
        <taxon>Pseudomonadati</taxon>
        <taxon>Bacteroidota</taxon>
        <taxon>Sphingobacteriia</taxon>
        <taxon>Sphingobacteriales</taxon>
        <taxon>Sphingobacteriaceae</taxon>
        <taxon>Solitalea</taxon>
    </lineage>
</organism>
<dbReference type="GO" id="GO:0004222">
    <property type="term" value="F:metalloendopeptidase activity"/>
    <property type="evidence" value="ECO:0007669"/>
    <property type="project" value="TreeGrafter"/>
</dbReference>
<dbReference type="InterPro" id="IPR011055">
    <property type="entry name" value="Dup_hybrid_motif"/>
</dbReference>
<name>A0A2S5A9Z5_9SPHI</name>